<dbReference type="PROSITE" id="PS50005">
    <property type="entry name" value="TPR"/>
    <property type="match status" value="1"/>
</dbReference>
<accession>A0ABX1UTZ2</accession>
<dbReference type="Proteomes" id="UP000555322">
    <property type="component" value="Unassembled WGS sequence"/>
</dbReference>
<evidence type="ECO:0000313" key="2">
    <source>
        <dbReference type="EMBL" id="NNH25673.1"/>
    </source>
</evidence>
<organism evidence="2 3">
    <name type="scientific">Acinetobacter terrestris</name>
    <dbReference type="NCBI Taxonomy" id="2529843"/>
    <lineage>
        <taxon>Bacteria</taxon>
        <taxon>Pseudomonadati</taxon>
        <taxon>Pseudomonadota</taxon>
        <taxon>Gammaproteobacteria</taxon>
        <taxon>Moraxellales</taxon>
        <taxon>Moraxellaceae</taxon>
        <taxon>Acinetobacter</taxon>
        <taxon>Acinetobacter Taxon 24</taxon>
    </lineage>
</organism>
<gene>
    <name evidence="2" type="ORF">HLH15_04085</name>
</gene>
<keyword evidence="1" id="KW-0802">TPR repeat</keyword>
<proteinExistence type="predicted"/>
<protein>
    <recommendedName>
        <fullName evidence="4">Tetratricopeptide repeat protein</fullName>
    </recommendedName>
</protein>
<dbReference type="InterPro" id="IPR011990">
    <property type="entry name" value="TPR-like_helical_dom_sf"/>
</dbReference>
<dbReference type="RefSeq" id="WP_171535840.1">
    <property type="nucleotide sequence ID" value="NZ_JABERJ010000007.1"/>
</dbReference>
<keyword evidence="3" id="KW-1185">Reference proteome</keyword>
<sequence length="233" mass="26888">MKAQPLTTELLDELSGFDQSVLLSEFKQRRYLFECDKAIRVDPAEGYMCKGIVYALSNDFDRMYESFQIAMRLAPGDDLIKTNFIASMGNFGRFEEMKEMLGTQTIIEDSIKLHTFFRALISTLELEALKEINSDYVNTVEKALSSLNLEFKDVKSYIFLFNNLMYQKKLRFGMVPSISWLVEDDDLFVYYDFVGTANQSMEIMDEFDKLVINLGLKQIARKLTIVLLPLSVC</sequence>
<evidence type="ECO:0008006" key="4">
    <source>
        <dbReference type="Google" id="ProtNLM"/>
    </source>
</evidence>
<dbReference type="EMBL" id="JABERJ010000007">
    <property type="protein sequence ID" value="NNH25673.1"/>
    <property type="molecule type" value="Genomic_DNA"/>
</dbReference>
<reference evidence="2 3" key="1">
    <citation type="submission" date="2020-04" db="EMBL/GenBank/DDBJ databases">
        <title>Acinetobacter Taxon 24.</title>
        <authorList>
            <person name="Nemec A."/>
            <person name="Radolfova-Krizova L."/>
            <person name="Higgins P.G."/>
            <person name="Spanelova P."/>
        </authorList>
    </citation>
    <scope>NUCLEOTIDE SEQUENCE [LARGE SCALE GENOMIC DNA]</scope>
    <source>
        <strain evidence="2 3">ANC 5084</strain>
    </source>
</reference>
<evidence type="ECO:0000313" key="3">
    <source>
        <dbReference type="Proteomes" id="UP000555322"/>
    </source>
</evidence>
<dbReference type="SUPFAM" id="SSF48452">
    <property type="entry name" value="TPR-like"/>
    <property type="match status" value="1"/>
</dbReference>
<feature type="repeat" description="TPR" evidence="1">
    <location>
        <begin position="44"/>
        <end position="77"/>
    </location>
</feature>
<evidence type="ECO:0000256" key="1">
    <source>
        <dbReference type="PROSITE-ProRule" id="PRU00339"/>
    </source>
</evidence>
<dbReference type="InterPro" id="IPR019734">
    <property type="entry name" value="TPR_rpt"/>
</dbReference>
<name>A0ABX1UTZ2_9GAMM</name>
<comment type="caution">
    <text evidence="2">The sequence shown here is derived from an EMBL/GenBank/DDBJ whole genome shotgun (WGS) entry which is preliminary data.</text>
</comment>